<dbReference type="Proteomes" id="UP001203880">
    <property type="component" value="Unassembled WGS sequence"/>
</dbReference>
<evidence type="ECO:0000256" key="5">
    <source>
        <dbReference type="ARBA" id="ARBA00023163"/>
    </source>
</evidence>
<dbReference type="Gene3D" id="1.10.10.10">
    <property type="entry name" value="Winged helix-like DNA-binding domain superfamily/Winged helix DNA-binding domain"/>
    <property type="match status" value="1"/>
</dbReference>
<dbReference type="Pfam" id="PF08281">
    <property type="entry name" value="Sigma70_r4_2"/>
    <property type="match status" value="1"/>
</dbReference>
<comment type="caution">
    <text evidence="8">The sequence shown here is derived from an EMBL/GenBank/DDBJ whole genome shotgun (WGS) entry which is preliminary data.</text>
</comment>
<organism evidence="8 9">
    <name type="scientific">Ruegeria spongiae</name>
    <dbReference type="NCBI Taxonomy" id="2942209"/>
    <lineage>
        <taxon>Bacteria</taxon>
        <taxon>Pseudomonadati</taxon>
        <taxon>Pseudomonadota</taxon>
        <taxon>Alphaproteobacteria</taxon>
        <taxon>Rhodobacterales</taxon>
        <taxon>Roseobacteraceae</taxon>
        <taxon>Ruegeria</taxon>
    </lineage>
</organism>
<name>A0ABT0Q4X3_9RHOB</name>
<dbReference type="InterPro" id="IPR007627">
    <property type="entry name" value="RNA_pol_sigma70_r2"/>
</dbReference>
<dbReference type="InterPro" id="IPR013249">
    <property type="entry name" value="RNA_pol_sigma70_r4_t2"/>
</dbReference>
<evidence type="ECO:0000256" key="2">
    <source>
        <dbReference type="ARBA" id="ARBA00023015"/>
    </source>
</evidence>
<keyword evidence="2" id="KW-0805">Transcription regulation</keyword>
<dbReference type="NCBIfam" id="TIGR02937">
    <property type="entry name" value="sigma70-ECF"/>
    <property type="match status" value="1"/>
</dbReference>
<dbReference type="InterPro" id="IPR013325">
    <property type="entry name" value="RNA_pol_sigma_r2"/>
</dbReference>
<keyword evidence="5" id="KW-0804">Transcription</keyword>
<evidence type="ECO:0000313" key="8">
    <source>
        <dbReference type="EMBL" id="MCL6283954.1"/>
    </source>
</evidence>
<evidence type="ECO:0000313" key="9">
    <source>
        <dbReference type="Proteomes" id="UP001203880"/>
    </source>
</evidence>
<comment type="similarity">
    <text evidence="1">Belongs to the sigma-70 factor family. ECF subfamily.</text>
</comment>
<dbReference type="SUPFAM" id="SSF88659">
    <property type="entry name" value="Sigma3 and sigma4 domains of RNA polymerase sigma factors"/>
    <property type="match status" value="1"/>
</dbReference>
<keyword evidence="9" id="KW-1185">Reference proteome</keyword>
<dbReference type="Pfam" id="PF04542">
    <property type="entry name" value="Sigma70_r2"/>
    <property type="match status" value="1"/>
</dbReference>
<keyword evidence="3" id="KW-0731">Sigma factor</keyword>
<gene>
    <name evidence="8" type="ORF">M3P21_10470</name>
</gene>
<evidence type="ECO:0000259" key="7">
    <source>
        <dbReference type="Pfam" id="PF08281"/>
    </source>
</evidence>
<evidence type="ECO:0000256" key="3">
    <source>
        <dbReference type="ARBA" id="ARBA00023082"/>
    </source>
</evidence>
<protein>
    <submittedName>
        <fullName evidence="8">RNA polymerase sigma factor</fullName>
    </submittedName>
</protein>
<dbReference type="EMBL" id="JAMFMB010000011">
    <property type="protein sequence ID" value="MCL6283954.1"/>
    <property type="molecule type" value="Genomic_DNA"/>
</dbReference>
<dbReference type="Gene3D" id="1.10.1740.10">
    <property type="match status" value="1"/>
</dbReference>
<dbReference type="InterPro" id="IPR036388">
    <property type="entry name" value="WH-like_DNA-bd_sf"/>
</dbReference>
<keyword evidence="4" id="KW-0238">DNA-binding</keyword>
<sequence length="176" mass="19564">MFAKGDRQAAAELTDRLGPRTYAVALRVLGNRAEAEDVAQEAMIRLWRMAPDWQQGQAKVSTWLYRVTLNLCLDIKRRKTPLDIDAVPEPEDSAPGPADRLQDAARHDALQAALMQLPDRQREAVVLRHIEELSNPEIAGIMDISVEAVESLTARGKRALARALADRRAELGYGDD</sequence>
<evidence type="ECO:0000259" key="6">
    <source>
        <dbReference type="Pfam" id="PF04542"/>
    </source>
</evidence>
<proteinExistence type="inferred from homology"/>
<dbReference type="PANTHER" id="PTHR43133">
    <property type="entry name" value="RNA POLYMERASE ECF-TYPE SIGMA FACTO"/>
    <property type="match status" value="1"/>
</dbReference>
<dbReference type="CDD" id="cd06171">
    <property type="entry name" value="Sigma70_r4"/>
    <property type="match status" value="1"/>
</dbReference>
<dbReference type="PANTHER" id="PTHR43133:SF8">
    <property type="entry name" value="RNA POLYMERASE SIGMA FACTOR HI_1459-RELATED"/>
    <property type="match status" value="1"/>
</dbReference>
<evidence type="ECO:0000256" key="1">
    <source>
        <dbReference type="ARBA" id="ARBA00010641"/>
    </source>
</evidence>
<evidence type="ECO:0000256" key="4">
    <source>
        <dbReference type="ARBA" id="ARBA00023125"/>
    </source>
</evidence>
<dbReference type="SUPFAM" id="SSF88946">
    <property type="entry name" value="Sigma2 domain of RNA polymerase sigma factors"/>
    <property type="match status" value="1"/>
</dbReference>
<dbReference type="InterPro" id="IPR013324">
    <property type="entry name" value="RNA_pol_sigma_r3/r4-like"/>
</dbReference>
<dbReference type="InterPro" id="IPR039425">
    <property type="entry name" value="RNA_pol_sigma-70-like"/>
</dbReference>
<feature type="domain" description="RNA polymerase sigma factor 70 region 4 type 2" evidence="7">
    <location>
        <begin position="108"/>
        <end position="160"/>
    </location>
</feature>
<accession>A0ABT0Q4X3</accession>
<dbReference type="NCBIfam" id="NF009176">
    <property type="entry name" value="PRK12524.1"/>
    <property type="match status" value="1"/>
</dbReference>
<dbReference type="InterPro" id="IPR014284">
    <property type="entry name" value="RNA_pol_sigma-70_dom"/>
</dbReference>
<reference evidence="8" key="1">
    <citation type="submission" date="2022-05" db="EMBL/GenBank/DDBJ databases">
        <authorList>
            <person name="Park J.-S."/>
        </authorList>
    </citation>
    <scope>NUCLEOTIDE SEQUENCE</scope>
    <source>
        <strain evidence="8">2012CJ41-6</strain>
    </source>
</reference>
<feature type="domain" description="RNA polymerase sigma-70 region 2" evidence="6">
    <location>
        <begin position="15"/>
        <end position="79"/>
    </location>
</feature>